<gene>
    <name evidence="1" type="ORF">GWP43_04780</name>
</gene>
<dbReference type="AlphaFoldDB" id="A0A6P1XZH2"/>
<proteinExistence type="predicted"/>
<dbReference type="Proteomes" id="UP000464374">
    <property type="component" value="Chromosome"/>
</dbReference>
<dbReference type="EMBL" id="CP048020">
    <property type="protein sequence ID" value="QHX42877.1"/>
    <property type="molecule type" value="Genomic_DNA"/>
</dbReference>
<name>A0A6P1XZH2_9SPIR</name>
<dbReference type="RefSeq" id="WP_162663118.1">
    <property type="nucleotide sequence ID" value="NZ_CP048020.1"/>
</dbReference>
<protein>
    <submittedName>
        <fullName evidence="1">Uncharacterized protein</fullName>
    </submittedName>
</protein>
<accession>A0A6P1XZH2</accession>
<evidence type="ECO:0000313" key="1">
    <source>
        <dbReference type="EMBL" id="QHX42877.1"/>
    </source>
</evidence>
<organism evidence="1 2">
    <name type="scientific">Treponema vincentii</name>
    <dbReference type="NCBI Taxonomy" id="69710"/>
    <lineage>
        <taxon>Bacteria</taxon>
        <taxon>Pseudomonadati</taxon>
        <taxon>Spirochaetota</taxon>
        <taxon>Spirochaetia</taxon>
        <taxon>Spirochaetales</taxon>
        <taxon>Treponemataceae</taxon>
        <taxon>Treponema</taxon>
    </lineage>
</organism>
<sequence>MVKIKTLTVTSKFRYLWLKYITGISLSVHCAGCFKGVYSKQVSPTVTNLENAELNECATDIFYLCGVASPYNWSKNFHLAFEQSEGDVIDYASNGIHVVIENAKQLPISQEDIDTSLKNADKKEYYTCRNWQFANYLRKHNIF</sequence>
<reference evidence="1 2" key="1">
    <citation type="submission" date="2020-01" db="EMBL/GenBank/DDBJ databases">
        <title>Complete genome sequence of a human oral phylogroup 1 Treponema sp. strain ATCC 700766, originally isolated from periodontitis dental plaque.</title>
        <authorList>
            <person name="Chan Y."/>
            <person name="Huo Y.-B."/>
            <person name="Yu X.-L."/>
            <person name="Zeng H."/>
            <person name="Leung W.-K."/>
            <person name="Watt R.M."/>
        </authorList>
    </citation>
    <scope>NUCLEOTIDE SEQUENCE [LARGE SCALE GENOMIC DNA]</scope>
    <source>
        <strain evidence="1 2">OMZ 804</strain>
    </source>
</reference>
<evidence type="ECO:0000313" key="2">
    <source>
        <dbReference type="Proteomes" id="UP000464374"/>
    </source>
</evidence>
<dbReference type="KEGG" id="trz:GWP43_04780"/>